<keyword evidence="1" id="KW-0808">Transferase</keyword>
<gene>
    <name evidence="1" type="ORF">NCTC4822_01495</name>
</gene>
<organism evidence="1 2">
    <name type="scientific">Sporosarcina pasteurii</name>
    <name type="common">Bacillus pasteurii</name>
    <dbReference type="NCBI Taxonomy" id="1474"/>
    <lineage>
        <taxon>Bacteria</taxon>
        <taxon>Bacillati</taxon>
        <taxon>Bacillota</taxon>
        <taxon>Bacilli</taxon>
        <taxon>Bacillales</taxon>
        <taxon>Caryophanaceae</taxon>
        <taxon>Sporosarcina</taxon>
    </lineage>
</organism>
<dbReference type="GO" id="GO:0042601">
    <property type="term" value="C:endospore-forming forespore"/>
    <property type="evidence" value="ECO:0007669"/>
    <property type="project" value="TreeGrafter"/>
</dbReference>
<keyword evidence="1" id="KW-0418">Kinase</keyword>
<evidence type="ECO:0000313" key="1">
    <source>
        <dbReference type="EMBL" id="SUJ03994.1"/>
    </source>
</evidence>
<dbReference type="SUPFAM" id="SSF56112">
    <property type="entry name" value="Protein kinase-like (PK-like)"/>
    <property type="match status" value="1"/>
</dbReference>
<dbReference type="PANTHER" id="PTHR39179">
    <property type="entry name" value="SPORE COAT PROTEIN I"/>
    <property type="match status" value="1"/>
</dbReference>
<dbReference type="Proteomes" id="UP000254519">
    <property type="component" value="Unassembled WGS sequence"/>
</dbReference>
<name>A0A380BQ47_SPOPA</name>
<dbReference type="InterPro" id="IPR047175">
    <property type="entry name" value="CotS-like"/>
</dbReference>
<dbReference type="Gene3D" id="3.30.200.20">
    <property type="entry name" value="Phosphorylase Kinase, domain 1"/>
    <property type="match status" value="1"/>
</dbReference>
<dbReference type="PANTHER" id="PTHR39179:SF1">
    <property type="entry name" value="SPORE COAT PROTEIN I"/>
    <property type="match status" value="1"/>
</dbReference>
<dbReference type="RefSeq" id="WP_115360921.1">
    <property type="nucleotide sequence ID" value="NZ_CP038012.1"/>
</dbReference>
<sequence>MDISKLLLKKYGLRTSFIKKLGHRKVYMVGTADKTYAFKVYDWPVAIDFHISLLNQIDKNGFRQFPKMISTLDGSSYVEMQGLTYVLSEWIEGIQPSFSNLEHLKTASAFLAFFHCAAKAPNQEPMKNVPNTFLYPTTFNDIKVGGYKMKVVKNRLKEWGQQFGTDPLKIALERMEYAERLFPIDSYKELVKTERKENTFIHGDYNYSNLVFSPEGKVYLLDFDGSHYCVRIIDLLFLCHLHMGKNAEMLLEILKSYHQVRPLSLIEFEVVKSLLFVPGKIYRDINIRTHLNIPIHRDWLIRNLTGYSSTESFDTIKRLSYSDLV</sequence>
<dbReference type="EMBL" id="UGYZ01000002">
    <property type="protein sequence ID" value="SUJ03994.1"/>
    <property type="molecule type" value="Genomic_DNA"/>
</dbReference>
<dbReference type="OrthoDB" id="9771902at2"/>
<evidence type="ECO:0000313" key="2">
    <source>
        <dbReference type="Proteomes" id="UP000254519"/>
    </source>
</evidence>
<accession>A0A380BQ47</accession>
<dbReference type="Gene3D" id="3.90.1200.10">
    <property type="match status" value="1"/>
</dbReference>
<dbReference type="AlphaFoldDB" id="A0A380BQ47"/>
<keyword evidence="1" id="KW-0723">Serine/threonine-protein kinase</keyword>
<dbReference type="InterPro" id="IPR011009">
    <property type="entry name" value="Kinase-like_dom_sf"/>
</dbReference>
<reference evidence="1 2" key="1">
    <citation type="submission" date="2018-06" db="EMBL/GenBank/DDBJ databases">
        <authorList>
            <consortium name="Pathogen Informatics"/>
            <person name="Doyle S."/>
        </authorList>
    </citation>
    <scope>NUCLEOTIDE SEQUENCE [LARGE SCALE GENOMIC DNA]</scope>
    <source>
        <strain evidence="2">ATCC 11859 / DSM 33 / NCIB 8841 / NCTC 4822</strain>
    </source>
</reference>
<dbReference type="GO" id="GO:0004674">
    <property type="term" value="F:protein serine/threonine kinase activity"/>
    <property type="evidence" value="ECO:0007669"/>
    <property type="project" value="UniProtKB-KW"/>
</dbReference>
<protein>
    <submittedName>
        <fullName evidence="1">Serine/threonine protein kinase</fullName>
    </submittedName>
</protein>
<proteinExistence type="predicted"/>
<dbReference type="Pfam" id="PF02958">
    <property type="entry name" value="EcKL"/>
    <property type="match status" value="1"/>
</dbReference>
<dbReference type="InterPro" id="IPR004119">
    <property type="entry name" value="EcKL"/>
</dbReference>
<keyword evidence="2" id="KW-1185">Reference proteome</keyword>